<dbReference type="PANTHER" id="PTHR12837:SF0">
    <property type="entry name" value="POLY(ADP-RIBOSE) GLYCOHYDROLASE"/>
    <property type="match status" value="1"/>
</dbReference>
<dbReference type="EMBL" id="MT418680">
    <property type="protein sequence ID" value="QKF94848.1"/>
    <property type="molecule type" value="Genomic_DNA"/>
</dbReference>
<evidence type="ECO:0000259" key="4">
    <source>
        <dbReference type="Pfam" id="PF05028"/>
    </source>
</evidence>
<proteinExistence type="inferred from homology"/>
<evidence type="ECO:0000256" key="3">
    <source>
        <dbReference type="ARBA" id="ARBA00022801"/>
    </source>
</evidence>
<evidence type="ECO:0000313" key="6">
    <source>
        <dbReference type="EMBL" id="QKF94848.1"/>
    </source>
</evidence>
<dbReference type="PANTHER" id="PTHR12837">
    <property type="entry name" value="POLY ADP-RIBOSE GLYCOHYDROLASE"/>
    <property type="match status" value="1"/>
</dbReference>
<dbReference type="InterPro" id="IPR007724">
    <property type="entry name" value="Poly_GlycHdrlase"/>
</dbReference>
<comment type="similarity">
    <text evidence="1">Belongs to the poly(ADP-ribose) glycohydrolase family.</text>
</comment>
<feature type="domain" description="PARG helical" evidence="5">
    <location>
        <begin position="52"/>
        <end position="158"/>
    </location>
</feature>
<sequence length="385" mass="44292">MSGKLLFYNGDIRKQKLEMKVTNHDELLILLNRFSRMKRISTLLNTIDRYNEYFKTNFYEVLLPNIIKWSMELEVDELPLLQKGNQSSFSFSAREARYWLANAFILNVDRVQKENYGELVFYELYNGSITGAEKMLCILCYFHQAMELDVDRLISFDRYVITEDPSTVFDSNKKINPKNIIIHVDNMESIKANAFVNFANEQLSYGITNSCTQEEVLNACCPETYLALLFIESMDDNEVIIIRGARRYSTYLGYMNNFKWNGIYTDTIFQDQIGLDACTRYHFSTGNVNRDLMKAYMGFKMSSASPISISTGHWGCGAFGGNMIHKFLQQVLAASVIPNVKLYYSTFGSNETACKFSEILDYIVLNNITIGQLYENLSTGKKLGF</sequence>
<dbReference type="Pfam" id="PF05028">
    <property type="entry name" value="PARG_cat_C"/>
    <property type="match status" value="1"/>
</dbReference>
<keyword evidence="7" id="KW-1185">Reference proteome</keyword>
<dbReference type="GO" id="GO:0009225">
    <property type="term" value="P:nucleotide-sugar metabolic process"/>
    <property type="evidence" value="ECO:0007669"/>
    <property type="project" value="TreeGrafter"/>
</dbReference>
<evidence type="ECO:0000259" key="5">
    <source>
        <dbReference type="Pfam" id="PF20811"/>
    </source>
</evidence>
<protein>
    <recommendedName>
        <fullName evidence="2">poly(ADP-ribose) glycohydrolase</fullName>
        <ecNumber evidence="2">3.2.1.143</ecNumber>
    </recommendedName>
</protein>
<dbReference type="GO" id="GO:0005975">
    <property type="term" value="P:carbohydrate metabolic process"/>
    <property type="evidence" value="ECO:0007669"/>
    <property type="project" value="InterPro"/>
</dbReference>
<dbReference type="Proteomes" id="UP001162001">
    <property type="component" value="Segment"/>
</dbReference>
<dbReference type="InterPro" id="IPR046372">
    <property type="entry name" value="PARG_cat_C"/>
</dbReference>
<evidence type="ECO:0000256" key="1">
    <source>
        <dbReference type="ARBA" id="ARBA00009545"/>
    </source>
</evidence>
<accession>A0A7D3UQZ1</accession>
<dbReference type="GO" id="GO:1990966">
    <property type="term" value="P:ATP generation from poly-ADP-D-ribose"/>
    <property type="evidence" value="ECO:0007669"/>
    <property type="project" value="TreeGrafter"/>
</dbReference>
<organism evidence="6 7">
    <name type="scientific">Fadolivirus FV1/VV64</name>
    <dbReference type="NCBI Taxonomy" id="3070911"/>
    <lineage>
        <taxon>Viruses</taxon>
        <taxon>Varidnaviria</taxon>
        <taxon>Bamfordvirae</taxon>
        <taxon>Nucleocytoviricota</taxon>
        <taxon>Megaviricetes</taxon>
        <taxon>Imitervirales</taxon>
        <taxon>Mimiviridae</taxon>
        <taxon>Klosneuvirinae</taxon>
        <taxon>Fadolivirus</taxon>
        <taxon>Fadolivirus algeromassiliense</taxon>
    </lineage>
</organism>
<dbReference type="EC" id="3.2.1.143" evidence="2"/>
<name>A0A7D3UQZ1_9VIRU</name>
<dbReference type="GO" id="GO:0006282">
    <property type="term" value="P:regulation of DNA repair"/>
    <property type="evidence" value="ECO:0007669"/>
    <property type="project" value="InterPro"/>
</dbReference>
<evidence type="ECO:0000313" key="7">
    <source>
        <dbReference type="Proteomes" id="UP001162001"/>
    </source>
</evidence>
<gene>
    <name evidence="6" type="ORF">Fadolivirus_1_1390</name>
</gene>
<feature type="domain" description="PARG catalytic Macro" evidence="4">
    <location>
        <begin position="182"/>
        <end position="352"/>
    </location>
</feature>
<dbReference type="InterPro" id="IPR048362">
    <property type="entry name" value="PARG_helical"/>
</dbReference>
<dbReference type="GO" id="GO:0004649">
    <property type="term" value="F:poly(ADP-ribose) glycohydrolase activity"/>
    <property type="evidence" value="ECO:0007669"/>
    <property type="project" value="UniProtKB-EC"/>
</dbReference>
<reference evidence="6 7" key="1">
    <citation type="submission" date="2020-04" db="EMBL/GenBank/DDBJ databases">
        <title>Advantages and limits of metagenomic assembly and binning of a giant virus.</title>
        <authorList>
            <person name="Schulz F."/>
            <person name="Andreani J."/>
            <person name="Francis R."/>
            <person name="Boudjemaa H."/>
            <person name="Bou Khalil J.Y."/>
            <person name="Lee J."/>
            <person name="La Scola B."/>
            <person name="Woyke T."/>
        </authorList>
    </citation>
    <scope>NUCLEOTIDE SEQUENCE [LARGE SCALE GENOMIC DNA]</scope>
    <source>
        <strain evidence="6 7">FV1/VV64</strain>
    </source>
</reference>
<evidence type="ECO:0000256" key="2">
    <source>
        <dbReference type="ARBA" id="ARBA00012255"/>
    </source>
</evidence>
<keyword evidence="3" id="KW-0378">Hydrolase</keyword>
<dbReference type="Pfam" id="PF20811">
    <property type="entry name" value="PARG_cat_N"/>
    <property type="match status" value="1"/>
</dbReference>